<sequence length="75" mass="8003">MTQREPKRLGVHAGSRVSGARQHDVCLAGGVQRDQHGMGPGTELRSRIAPKGVFSRQTLRQIPTGLSPAQASCRG</sequence>
<organism evidence="2 3">
    <name type="scientific">Salipiger mangrovisoli</name>
    <dbReference type="NCBI Taxonomy" id="2865933"/>
    <lineage>
        <taxon>Bacteria</taxon>
        <taxon>Pseudomonadati</taxon>
        <taxon>Pseudomonadota</taxon>
        <taxon>Alphaproteobacteria</taxon>
        <taxon>Rhodobacterales</taxon>
        <taxon>Roseobacteraceae</taxon>
        <taxon>Salipiger</taxon>
    </lineage>
</organism>
<reference evidence="2 3" key="1">
    <citation type="journal article" date="2021" name="Int. J. Syst. Evol. Microbiol.">
        <title>Salipiger mangrovisoli sp. nov., isolated from mangrove soil and the proposal for the reclassification of Paraphaeobacter pallidus as Salipiger pallidus comb. nov.</title>
        <authorList>
            <person name="Du J."/>
            <person name="Liu Y."/>
            <person name="Pei T."/>
            <person name="Deng M.R."/>
            <person name="Zhu H."/>
        </authorList>
    </citation>
    <scope>NUCLEOTIDE SEQUENCE [LARGE SCALE GENOMIC DNA]</scope>
    <source>
        <strain evidence="2 3">6D45A</strain>
    </source>
</reference>
<keyword evidence="3" id="KW-1185">Reference proteome</keyword>
<name>A0ABR9X039_9RHOB</name>
<evidence type="ECO:0000313" key="3">
    <source>
        <dbReference type="Proteomes" id="UP000607796"/>
    </source>
</evidence>
<accession>A0ABR9X039</accession>
<gene>
    <name evidence="2" type="ORF">IQ782_08695</name>
</gene>
<evidence type="ECO:0000256" key="1">
    <source>
        <dbReference type="SAM" id="MobiDB-lite"/>
    </source>
</evidence>
<proteinExistence type="predicted"/>
<comment type="caution">
    <text evidence="2">The sequence shown here is derived from an EMBL/GenBank/DDBJ whole genome shotgun (WGS) entry which is preliminary data.</text>
</comment>
<protein>
    <submittedName>
        <fullName evidence="2">Uncharacterized protein</fullName>
    </submittedName>
</protein>
<evidence type="ECO:0000313" key="2">
    <source>
        <dbReference type="EMBL" id="MBE9636912.1"/>
    </source>
</evidence>
<dbReference type="EMBL" id="JADFFK010000005">
    <property type="protein sequence ID" value="MBE9636912.1"/>
    <property type="molecule type" value="Genomic_DNA"/>
</dbReference>
<feature type="region of interest" description="Disordered" evidence="1">
    <location>
        <begin position="1"/>
        <end position="21"/>
    </location>
</feature>
<dbReference type="Proteomes" id="UP000607796">
    <property type="component" value="Unassembled WGS sequence"/>
</dbReference>